<proteinExistence type="inferred from homology"/>
<dbReference type="SUPFAM" id="SSF54637">
    <property type="entry name" value="Thioesterase/thiol ester dehydrase-isomerase"/>
    <property type="match status" value="2"/>
</dbReference>
<reference evidence="6" key="2">
    <citation type="submission" date="2023-07" db="EMBL/GenBank/DDBJ databases">
        <title>Acinetobacter oleivorans assembled AC1583.</title>
        <authorList>
            <person name="Yeo C.C."/>
        </authorList>
    </citation>
    <scope>NUCLEOTIDE SEQUENCE [LARGE SCALE GENOMIC DNA]</scope>
    <source>
        <strain evidence="6">AC1583</strain>
    </source>
</reference>
<name>A0ABR9NEB9_9GAMM</name>
<evidence type="ECO:0000256" key="1">
    <source>
        <dbReference type="ARBA" id="ARBA00006538"/>
    </source>
</evidence>
<protein>
    <submittedName>
        <fullName evidence="5">Thioesterase family protein</fullName>
    </submittedName>
</protein>
<dbReference type="CDD" id="cd03445">
    <property type="entry name" value="Thioesterase_II_repeat2"/>
    <property type="match status" value="1"/>
</dbReference>
<accession>A0ABR9NEB9</accession>
<feature type="domain" description="Acyl-CoA thioesterase-like N-terminal HotDog" evidence="4">
    <location>
        <begin position="31"/>
        <end position="107"/>
    </location>
</feature>
<sequence>MDNFTQDLITLLDVKQIDSLLFQGNCTQIFGSHLFGGQLLGQSLVAAAKTTDRPTHSLHAYFLKAGVTDAPILYQVIKLQDGSTFSRREVKALQNGQLIFTALISFAHPEQGPEFQTPPPNYPSPDQLQSEIDHKLEISEQIPEHFRSEFLNPFQIEIKPVKFFNPLNSTKSSSYAEYFKTHSKLTTRKDSIILSQAITAYYSDYNLLSVSLLKNGFSYLTKGIRAISLDHTIYFHHHFEIDEWSLYDLNTTVSSQARSLNYGKIWQNEKLVCSTVQECLIRKF</sequence>
<dbReference type="Pfam" id="PF02551">
    <property type="entry name" value="Acyl_CoA_thio"/>
    <property type="match status" value="1"/>
</dbReference>
<evidence type="ECO:0000256" key="2">
    <source>
        <dbReference type="ARBA" id="ARBA00022801"/>
    </source>
</evidence>
<gene>
    <name evidence="5" type="ORF">IIQ43_00325</name>
</gene>
<dbReference type="InterPro" id="IPR003703">
    <property type="entry name" value="Acyl_CoA_thio"/>
</dbReference>
<reference evidence="5 6" key="1">
    <citation type="submission" date="2020-10" db="EMBL/GenBank/DDBJ databases">
        <authorList>
            <person name="Mohd Rani F."/>
        </authorList>
    </citation>
    <scope>NUCLEOTIDE SEQUENCE [LARGE SCALE GENOMIC DNA]</scope>
    <source>
        <strain evidence="5 6">AC1583</strain>
    </source>
</reference>
<dbReference type="CDD" id="cd03444">
    <property type="entry name" value="Thioesterase_II_repeat1"/>
    <property type="match status" value="1"/>
</dbReference>
<dbReference type="InterPro" id="IPR042171">
    <property type="entry name" value="Acyl-CoA_hotdog"/>
</dbReference>
<dbReference type="InterPro" id="IPR029069">
    <property type="entry name" value="HotDog_dom_sf"/>
</dbReference>
<dbReference type="Gene3D" id="2.40.160.210">
    <property type="entry name" value="Acyl-CoA thioesterase, double hotdog domain"/>
    <property type="match status" value="1"/>
</dbReference>
<feature type="domain" description="Acyl-CoA thioesterase 2 C-terminal" evidence="3">
    <location>
        <begin position="152"/>
        <end position="278"/>
    </location>
</feature>
<comment type="caution">
    <text evidence="5">The sequence shown here is derived from an EMBL/GenBank/DDBJ whole genome shotgun (WGS) entry which is preliminary data.</text>
</comment>
<keyword evidence="2" id="KW-0378">Hydrolase</keyword>
<keyword evidence="6" id="KW-1185">Reference proteome</keyword>
<dbReference type="PANTHER" id="PTHR11066:SF34">
    <property type="entry name" value="ACYL-COENZYME A THIOESTERASE 8"/>
    <property type="match status" value="1"/>
</dbReference>
<organism evidence="5 6">
    <name type="scientific">Acinetobacter oleivorans</name>
    <dbReference type="NCBI Taxonomy" id="1148157"/>
    <lineage>
        <taxon>Bacteria</taxon>
        <taxon>Pseudomonadati</taxon>
        <taxon>Pseudomonadota</taxon>
        <taxon>Gammaproteobacteria</taxon>
        <taxon>Moraxellales</taxon>
        <taxon>Moraxellaceae</taxon>
        <taxon>Acinetobacter</taxon>
    </lineage>
</organism>
<dbReference type="RefSeq" id="WP_151768536.1">
    <property type="nucleotide sequence ID" value="NZ_BKMB01000082.1"/>
</dbReference>
<dbReference type="InterPro" id="IPR025652">
    <property type="entry name" value="TesB_C"/>
</dbReference>
<evidence type="ECO:0000259" key="4">
    <source>
        <dbReference type="Pfam" id="PF13622"/>
    </source>
</evidence>
<comment type="similarity">
    <text evidence="1">Belongs to the C/M/P thioester hydrolase family.</text>
</comment>
<dbReference type="InterPro" id="IPR049449">
    <property type="entry name" value="TesB_ACOT8-like_N"/>
</dbReference>
<evidence type="ECO:0000313" key="6">
    <source>
        <dbReference type="Proteomes" id="UP000619170"/>
    </source>
</evidence>
<dbReference type="PANTHER" id="PTHR11066">
    <property type="entry name" value="ACYL-COA THIOESTERASE"/>
    <property type="match status" value="1"/>
</dbReference>
<dbReference type="Pfam" id="PF13622">
    <property type="entry name" value="4HBT_3"/>
    <property type="match status" value="1"/>
</dbReference>
<dbReference type="Proteomes" id="UP000619170">
    <property type="component" value="Unassembled WGS sequence"/>
</dbReference>
<evidence type="ECO:0000259" key="3">
    <source>
        <dbReference type="Pfam" id="PF02551"/>
    </source>
</evidence>
<evidence type="ECO:0000313" key="5">
    <source>
        <dbReference type="EMBL" id="MBE2162974.1"/>
    </source>
</evidence>
<dbReference type="EMBL" id="JADAZL010000001">
    <property type="protein sequence ID" value="MBE2162974.1"/>
    <property type="molecule type" value="Genomic_DNA"/>
</dbReference>